<dbReference type="PATRIC" id="fig|467210.3.peg.2560"/>
<keyword evidence="3 9" id="KW-0645">Protease</keyword>
<dbReference type="GO" id="GO:0006508">
    <property type="term" value="P:proteolysis"/>
    <property type="evidence" value="ECO:0007669"/>
    <property type="project" value="UniProtKB-KW"/>
</dbReference>
<proteinExistence type="inferred from homology"/>
<comment type="function">
    <text evidence="9 10">This protein specifically catalyzes the removal of signal peptides from prolipoproteins.</text>
</comment>
<comment type="caution">
    <text evidence="9">Lacks conserved residue(s) required for the propagation of feature annotation.</text>
</comment>
<dbReference type="PANTHER" id="PTHR33695:SF1">
    <property type="entry name" value="LIPOPROTEIN SIGNAL PEPTIDASE"/>
    <property type="match status" value="1"/>
</dbReference>
<comment type="subcellular location">
    <subcellularLocation>
        <location evidence="9">Cell membrane</location>
        <topology evidence="9">Multi-pass membrane protein</topology>
    </subcellularLocation>
</comment>
<reference evidence="13" key="1">
    <citation type="submission" date="2016-01" db="EMBL/GenBank/DDBJ databases">
        <authorList>
            <person name="Mitreva M."/>
            <person name="Pepin K.H."/>
            <person name="Mihindukulasuriya K.A."/>
            <person name="Fulton R."/>
            <person name="Fronick C."/>
            <person name="O'Laughlin M."/>
            <person name="Miner T."/>
            <person name="Herter B."/>
            <person name="Rosa B.A."/>
            <person name="Cordes M."/>
            <person name="Tomlinson C."/>
            <person name="Wollam A."/>
            <person name="Palsikar V.B."/>
            <person name="Mardis E.R."/>
            <person name="Wilson R.K."/>
        </authorList>
    </citation>
    <scope>NUCLEOTIDE SEQUENCE [LARGE SCALE GENOMIC DNA]</scope>
    <source>
        <strain evidence="13">DNF00896</strain>
    </source>
</reference>
<feature type="transmembrane region" description="Helical" evidence="9">
    <location>
        <begin position="91"/>
        <end position="111"/>
    </location>
</feature>
<keyword evidence="7 9" id="KW-1133">Transmembrane helix</keyword>
<feature type="active site" evidence="9">
    <location>
        <position position="121"/>
    </location>
</feature>
<dbReference type="PROSITE" id="PS00855">
    <property type="entry name" value="SPASE_II"/>
    <property type="match status" value="1"/>
</dbReference>
<keyword evidence="5 9" id="KW-0064">Aspartyl protease</keyword>
<organism evidence="12 13">
    <name type="scientific">Lachnoanaerobaculum saburreum</name>
    <dbReference type="NCBI Taxonomy" id="467210"/>
    <lineage>
        <taxon>Bacteria</taxon>
        <taxon>Bacillati</taxon>
        <taxon>Bacillota</taxon>
        <taxon>Clostridia</taxon>
        <taxon>Lachnospirales</taxon>
        <taxon>Lachnospiraceae</taxon>
        <taxon>Lachnoanaerobaculum</taxon>
    </lineage>
</organism>
<dbReference type="GO" id="GO:0005886">
    <property type="term" value="C:plasma membrane"/>
    <property type="evidence" value="ECO:0007669"/>
    <property type="project" value="UniProtKB-SubCell"/>
</dbReference>
<protein>
    <recommendedName>
        <fullName evidence="9">Lipoprotein signal peptidase</fullName>
        <ecNumber evidence="9">3.4.23.36</ecNumber>
    </recommendedName>
    <alternativeName>
        <fullName evidence="9">Prolipoprotein signal peptidase</fullName>
    </alternativeName>
    <alternativeName>
        <fullName evidence="9">Signal peptidase II</fullName>
        <shortName evidence="9">SPase II</shortName>
    </alternativeName>
</protein>
<evidence type="ECO:0000256" key="8">
    <source>
        <dbReference type="ARBA" id="ARBA00023136"/>
    </source>
</evidence>
<evidence type="ECO:0000256" key="11">
    <source>
        <dbReference type="RuleBase" id="RU004181"/>
    </source>
</evidence>
<comment type="catalytic activity">
    <reaction evidence="9 10">
        <text>Release of signal peptides from bacterial membrane prolipoproteins. Hydrolyzes -Xaa-Yaa-Zaa-|-(S,diacylglyceryl)Cys-, in which Xaa is hydrophobic (preferably Leu), and Yaa (Ala or Ser) and Zaa (Gly or Ala) have small, neutral side chains.</text>
        <dbReference type="EC" id="3.4.23.36"/>
    </reaction>
</comment>
<evidence type="ECO:0000256" key="6">
    <source>
        <dbReference type="ARBA" id="ARBA00022801"/>
    </source>
</evidence>
<keyword evidence="13" id="KW-1185">Reference proteome</keyword>
<evidence type="ECO:0000256" key="5">
    <source>
        <dbReference type="ARBA" id="ARBA00022750"/>
    </source>
</evidence>
<dbReference type="OrthoDB" id="9810259at2"/>
<dbReference type="EC" id="3.4.23.36" evidence="9"/>
<name>A0A133ZDK4_9FIRM</name>
<keyword evidence="8 9" id="KW-0472">Membrane</keyword>
<dbReference type="STRING" id="467210.HMPREF1866_02585"/>
<gene>
    <name evidence="9" type="primary">lspA</name>
    <name evidence="12" type="ORF">HMPREF1866_02585</name>
</gene>
<feature type="transmembrane region" description="Helical" evidence="9">
    <location>
        <begin position="66"/>
        <end position="84"/>
    </location>
</feature>
<sequence length="165" mass="19059">MQKSLNKFILFLVAVAVLVGVDQWSKYEAMTKLGRSDAYPLIKNVLYFWYSENAGAAFGILQGKHIFFFIITVVVLAGILYLLFKLPNDRHYLPLLFCGSLIFAGALGNFIDRVIRNYVVDFIYFKPINFPIFNFADICVTVGTFLLFLCLIFVYKENELEFYKK</sequence>
<evidence type="ECO:0000256" key="2">
    <source>
        <dbReference type="ARBA" id="ARBA00022475"/>
    </source>
</evidence>
<dbReference type="RefSeq" id="WP_060932130.1">
    <property type="nucleotide sequence ID" value="NZ_KQ959848.1"/>
</dbReference>
<keyword evidence="6 9" id="KW-0378">Hydrolase</keyword>
<dbReference type="AlphaFoldDB" id="A0A133ZDK4"/>
<feature type="active site" evidence="9">
    <location>
        <position position="137"/>
    </location>
</feature>
<comment type="pathway">
    <text evidence="9">Protein modification; lipoprotein biosynthesis (signal peptide cleavage).</text>
</comment>
<comment type="caution">
    <text evidence="12">The sequence shown here is derived from an EMBL/GenBank/DDBJ whole genome shotgun (WGS) entry which is preliminary data.</text>
</comment>
<dbReference type="NCBIfam" id="TIGR00077">
    <property type="entry name" value="lspA"/>
    <property type="match status" value="1"/>
</dbReference>
<evidence type="ECO:0000313" key="13">
    <source>
        <dbReference type="Proteomes" id="UP000070394"/>
    </source>
</evidence>
<comment type="similarity">
    <text evidence="1 9 11">Belongs to the peptidase A8 family.</text>
</comment>
<evidence type="ECO:0000256" key="9">
    <source>
        <dbReference type="HAMAP-Rule" id="MF_00161"/>
    </source>
</evidence>
<keyword evidence="2 9" id="KW-1003">Cell membrane</keyword>
<dbReference type="Pfam" id="PF01252">
    <property type="entry name" value="Peptidase_A8"/>
    <property type="match status" value="1"/>
</dbReference>
<evidence type="ECO:0000256" key="1">
    <source>
        <dbReference type="ARBA" id="ARBA00006139"/>
    </source>
</evidence>
<accession>A0A133ZDK4</accession>
<evidence type="ECO:0000313" key="12">
    <source>
        <dbReference type="EMBL" id="KXB53513.1"/>
    </source>
</evidence>
<feature type="transmembrane region" description="Helical" evidence="9">
    <location>
        <begin position="131"/>
        <end position="155"/>
    </location>
</feature>
<evidence type="ECO:0000256" key="3">
    <source>
        <dbReference type="ARBA" id="ARBA00022670"/>
    </source>
</evidence>
<evidence type="ECO:0000256" key="10">
    <source>
        <dbReference type="RuleBase" id="RU000594"/>
    </source>
</evidence>
<dbReference type="HAMAP" id="MF_00161">
    <property type="entry name" value="LspA"/>
    <property type="match status" value="1"/>
</dbReference>
<keyword evidence="4 9" id="KW-0812">Transmembrane</keyword>
<evidence type="ECO:0000256" key="7">
    <source>
        <dbReference type="ARBA" id="ARBA00022989"/>
    </source>
</evidence>
<dbReference type="UniPathway" id="UPA00665"/>
<dbReference type="PRINTS" id="PR00781">
    <property type="entry name" value="LIPOSIGPTASE"/>
</dbReference>
<dbReference type="PANTHER" id="PTHR33695">
    <property type="entry name" value="LIPOPROTEIN SIGNAL PEPTIDASE"/>
    <property type="match status" value="1"/>
</dbReference>
<dbReference type="InterPro" id="IPR001872">
    <property type="entry name" value="Peptidase_A8"/>
</dbReference>
<evidence type="ECO:0000256" key="4">
    <source>
        <dbReference type="ARBA" id="ARBA00022692"/>
    </source>
</evidence>
<dbReference type="GO" id="GO:0004190">
    <property type="term" value="F:aspartic-type endopeptidase activity"/>
    <property type="evidence" value="ECO:0007669"/>
    <property type="project" value="UniProtKB-UniRule"/>
</dbReference>
<dbReference type="EMBL" id="LSDA01000140">
    <property type="protein sequence ID" value="KXB53513.1"/>
    <property type="molecule type" value="Genomic_DNA"/>
</dbReference>
<dbReference type="Proteomes" id="UP000070394">
    <property type="component" value="Unassembled WGS sequence"/>
</dbReference>